<dbReference type="EMBL" id="JAUSTR010000008">
    <property type="protein sequence ID" value="MDQ0162914.1"/>
    <property type="molecule type" value="Genomic_DNA"/>
</dbReference>
<dbReference type="Gene3D" id="3.20.20.70">
    <property type="entry name" value="Aldolase class I"/>
    <property type="match status" value="1"/>
</dbReference>
<comment type="caution">
    <text evidence="2">The sequence shown here is derived from an EMBL/GenBank/DDBJ whole genome shotgun (WGS) entry which is preliminary data.</text>
</comment>
<keyword evidence="1" id="KW-0694">RNA-binding</keyword>
<dbReference type="Proteomes" id="UP001225646">
    <property type="component" value="Unassembled WGS sequence"/>
</dbReference>
<dbReference type="InterPro" id="IPR006699">
    <property type="entry name" value="GlpP"/>
</dbReference>
<dbReference type="InterPro" id="IPR013785">
    <property type="entry name" value="Aldolase_TIM"/>
</dbReference>
<organism evidence="2 3">
    <name type="scientific">Aeribacillus alveayuensis</name>
    <dbReference type="NCBI Taxonomy" id="279215"/>
    <lineage>
        <taxon>Bacteria</taxon>
        <taxon>Bacillati</taxon>
        <taxon>Bacillota</taxon>
        <taxon>Bacilli</taxon>
        <taxon>Bacillales</taxon>
        <taxon>Bacillaceae</taxon>
        <taxon>Aeribacillus</taxon>
    </lineage>
</organism>
<keyword evidence="1" id="KW-0805">Transcription regulation</keyword>
<gene>
    <name evidence="2" type="ORF">J2S06_001991</name>
</gene>
<keyword evidence="1" id="KW-0804">Transcription</keyword>
<reference evidence="2 3" key="1">
    <citation type="submission" date="2023-07" db="EMBL/GenBank/DDBJ databases">
        <title>Genomic Encyclopedia of Type Strains, Phase IV (KMG-IV): sequencing the most valuable type-strain genomes for metagenomic binning, comparative biology and taxonomic classification.</title>
        <authorList>
            <person name="Goeker M."/>
        </authorList>
    </citation>
    <scope>NUCLEOTIDE SEQUENCE [LARGE SCALE GENOMIC DNA]</scope>
    <source>
        <strain evidence="2 3">DSM 19092</strain>
    </source>
</reference>
<sequence>MSFYGQSIVPAIRNMKQFDRFLQSDFEYGVLLDSHLGQVKHIVKEGKHHHKKLLIHVDLIQGLKHDEYAAEFLCQEIKPAGLISTRSSVIAKAKQKKVFAIQRLFLIDSGALEKSLELIKKYEPDYIEVLPGIVPRLIQEIKNKTGIPILAGGFIQTKEDVQLALNAGANAVTTSDENLWLI</sequence>
<proteinExistence type="predicted"/>
<evidence type="ECO:0000313" key="3">
    <source>
        <dbReference type="Proteomes" id="UP001225646"/>
    </source>
</evidence>
<keyword evidence="1" id="KW-0319">Glycerol metabolism</keyword>
<evidence type="ECO:0000256" key="1">
    <source>
        <dbReference type="PIRNR" id="PIRNR016897"/>
    </source>
</evidence>
<name>A0ABT9VPK6_9BACI</name>
<protein>
    <recommendedName>
        <fullName evidence="1">Glycerol uptake operon antiterminator regulatory protein</fullName>
    </recommendedName>
</protein>
<dbReference type="PANTHER" id="PTHR35787:SF1">
    <property type="entry name" value="GLYCEROL UPTAKE OPERON ANTITERMINATOR REGULATORY PROTEIN"/>
    <property type="match status" value="1"/>
</dbReference>
<dbReference type="RefSeq" id="WP_419152173.1">
    <property type="nucleotide sequence ID" value="NZ_JAUSTR010000008.1"/>
</dbReference>
<evidence type="ECO:0000313" key="2">
    <source>
        <dbReference type="EMBL" id="MDQ0162914.1"/>
    </source>
</evidence>
<dbReference type="PANTHER" id="PTHR35787">
    <property type="entry name" value="GLYCEROL UPTAKE OPERON ANTITERMINATOR REGULATORY PROTEIN"/>
    <property type="match status" value="1"/>
</dbReference>
<keyword evidence="3" id="KW-1185">Reference proteome</keyword>
<dbReference type="Pfam" id="PF04309">
    <property type="entry name" value="G3P_antiterm"/>
    <property type="match status" value="1"/>
</dbReference>
<comment type="function">
    <text evidence="1">Regulates expression of the glpD operon. In the presence of glycerol 3-phosphate (G3P) causes antitermination of transcription of glpD at the inverted repeat of the leader region to enhance its transcription. Binds and stabilizes glpD leader mRNA.</text>
</comment>
<accession>A0ABT9VPK6</accession>
<dbReference type="SUPFAM" id="SSF110391">
    <property type="entry name" value="GlpP-like"/>
    <property type="match status" value="1"/>
</dbReference>
<dbReference type="PIRSF" id="PIRSF016897">
    <property type="entry name" value="GlpP"/>
    <property type="match status" value="1"/>
</dbReference>